<sequence length="275" mass="28437">MRKLAIGTALSGALALAGLAAPAASAAGTPDLTFAGVTVNNGKPVVVGISKAVTVPVSYTLTRPKDLVIDQKKTFQAVILYRGTLRTMPNELDPEAAPSCTPTATTDTTVTESCTETITVDPGDSLFEAADATTWKAAGLYAHADGTVSDDYLHNETDVTIWGNLASANVQRAAKVTVNASPEPAAKGKTLTVKGKLTRANWESLKYTGYQGRTVLLQFKADGGSYKNVKAITSGTGGALSTTVTATKSGTYRFVFTGTATTAAKTSAGDHVTVR</sequence>
<organism evidence="2 3">
    <name type="scientific">Streptomyces diastatochromogenes</name>
    <dbReference type="NCBI Taxonomy" id="42236"/>
    <lineage>
        <taxon>Bacteria</taxon>
        <taxon>Bacillati</taxon>
        <taxon>Actinomycetota</taxon>
        <taxon>Actinomycetes</taxon>
        <taxon>Kitasatosporales</taxon>
        <taxon>Streptomycetaceae</taxon>
        <taxon>Streptomyces</taxon>
    </lineage>
</organism>
<feature type="signal peptide" evidence="1">
    <location>
        <begin position="1"/>
        <end position="26"/>
    </location>
</feature>
<name>A0A233SWJ5_STRDA</name>
<evidence type="ECO:0000256" key="1">
    <source>
        <dbReference type="SAM" id="SignalP"/>
    </source>
</evidence>
<keyword evidence="3" id="KW-1185">Reference proteome</keyword>
<reference evidence="2 3" key="1">
    <citation type="submission" date="2016-07" db="EMBL/GenBank/DDBJ databases">
        <title>Draft genome of Streptomyces diastatochromogenes.</title>
        <authorList>
            <person name="Podduturi R."/>
            <person name="Lukassen M.B."/>
            <person name="Clausen N."/>
            <person name="Nielsen J.L."/>
            <person name="Jorgensen N.O."/>
        </authorList>
    </citation>
    <scope>NUCLEOTIDE SEQUENCE [LARGE SCALE GENOMIC DNA]</scope>
    <source>
        <strain evidence="2 3">DSM 40608</strain>
    </source>
</reference>
<evidence type="ECO:0000313" key="3">
    <source>
        <dbReference type="Proteomes" id="UP000215483"/>
    </source>
</evidence>
<protein>
    <recommendedName>
        <fullName evidence="4">Calcium-binding protein</fullName>
    </recommendedName>
</protein>
<gene>
    <name evidence="2" type="ORF">BEK98_02050</name>
</gene>
<evidence type="ECO:0000313" key="2">
    <source>
        <dbReference type="EMBL" id="OXY99997.1"/>
    </source>
</evidence>
<dbReference type="EMBL" id="MCGQ01000004">
    <property type="protein sequence ID" value="OXY99997.1"/>
    <property type="molecule type" value="Genomic_DNA"/>
</dbReference>
<proteinExistence type="predicted"/>
<evidence type="ECO:0008006" key="4">
    <source>
        <dbReference type="Google" id="ProtNLM"/>
    </source>
</evidence>
<dbReference type="Proteomes" id="UP000215483">
    <property type="component" value="Unassembled WGS sequence"/>
</dbReference>
<accession>A0A233SWJ5</accession>
<dbReference type="AlphaFoldDB" id="A0A233SWJ5"/>
<keyword evidence="1" id="KW-0732">Signal</keyword>
<dbReference type="OrthoDB" id="4170050at2"/>
<feature type="chain" id="PRO_5012218185" description="Calcium-binding protein" evidence="1">
    <location>
        <begin position="27"/>
        <end position="275"/>
    </location>
</feature>
<dbReference type="RefSeq" id="WP_094214595.1">
    <property type="nucleotide sequence ID" value="NZ_MCGQ01000004.1"/>
</dbReference>
<comment type="caution">
    <text evidence="2">The sequence shown here is derived from an EMBL/GenBank/DDBJ whole genome shotgun (WGS) entry which is preliminary data.</text>
</comment>